<protein>
    <recommendedName>
        <fullName evidence="2">LTD domain-containing protein</fullName>
    </recommendedName>
</protein>
<dbReference type="InterPro" id="IPR042840">
    <property type="entry name" value="LMNTD1"/>
</dbReference>
<dbReference type="SUPFAM" id="SSF74853">
    <property type="entry name" value="Lamin A/C globular tail domain"/>
    <property type="match status" value="1"/>
</dbReference>
<keyword evidence="4" id="KW-1185">Reference proteome</keyword>
<evidence type="ECO:0000313" key="3">
    <source>
        <dbReference type="EMBL" id="KAJ1178785.1"/>
    </source>
</evidence>
<dbReference type="Pfam" id="PF00932">
    <property type="entry name" value="LTD"/>
    <property type="match status" value="1"/>
</dbReference>
<dbReference type="Proteomes" id="UP001066276">
    <property type="component" value="Chromosome 3_2"/>
</dbReference>
<gene>
    <name evidence="3" type="ORF">NDU88_004027</name>
</gene>
<feature type="region of interest" description="Disordered" evidence="1">
    <location>
        <begin position="1"/>
        <end position="24"/>
    </location>
</feature>
<dbReference type="EMBL" id="JANPWB010000006">
    <property type="protein sequence ID" value="KAJ1178785.1"/>
    <property type="molecule type" value="Genomic_DNA"/>
</dbReference>
<sequence>MKSKRSEVPGPLLPWTHQTKRADSQSQCVACTSEQLRGQAAASEAWTRSEGCHYPHPEPTALSRDLTGSPKTPKKDFQTDMGLRQGALEEDGVSLPPEPRCETEVAQQSLLQKQMDRLGLQQQTLQALHAKELHMLKERVARSERLLLLLSEEVERLDSPGCEDVAQSSVDMKKLEVLERDQRVAGPAPLGEPPAFHEEGHTLRKTPARVSEYRPTGFLKISEVNPSGRYIRIFNSSHVEKADLSGCVIQQWIGGHPVALFRFPLNTGLPPQQCVTIWASAADIPCESPSELHWREQLHFKTGPDCTTLLTRPGGQPIDWYRASHRASPISHHKENVSEHPPTQHQEPTHAGEPVTLSPPTGVATTKELSESPPLRTCPSSAPPTLRRRAWNGPASEKINPRIHSRSTARGCSWDCFPAENLGTATAVPSTAYSLSFIDGLSASSSVLPTSFDQTMAFQTRLNTRSPVVALLTQKSARSKYGFKYLSYPPFTVDVHVIRR</sequence>
<evidence type="ECO:0000313" key="4">
    <source>
        <dbReference type="Proteomes" id="UP001066276"/>
    </source>
</evidence>
<proteinExistence type="predicted"/>
<dbReference type="AlphaFoldDB" id="A0AAV7TRE7"/>
<dbReference type="GO" id="GO:0005737">
    <property type="term" value="C:cytoplasm"/>
    <property type="evidence" value="ECO:0007669"/>
    <property type="project" value="TreeGrafter"/>
</dbReference>
<name>A0AAV7TRE7_PLEWA</name>
<dbReference type="PROSITE" id="PS51841">
    <property type="entry name" value="LTD"/>
    <property type="match status" value="1"/>
</dbReference>
<dbReference type="Gene3D" id="2.60.40.1260">
    <property type="entry name" value="Lamin Tail domain"/>
    <property type="match status" value="1"/>
</dbReference>
<feature type="domain" description="LTD" evidence="2">
    <location>
        <begin position="209"/>
        <end position="325"/>
    </location>
</feature>
<dbReference type="InterPro" id="IPR001322">
    <property type="entry name" value="Lamin_tail_dom"/>
</dbReference>
<dbReference type="GO" id="GO:0005635">
    <property type="term" value="C:nuclear envelope"/>
    <property type="evidence" value="ECO:0007669"/>
    <property type="project" value="TreeGrafter"/>
</dbReference>
<dbReference type="InterPro" id="IPR036415">
    <property type="entry name" value="Lamin_tail_dom_sf"/>
</dbReference>
<comment type="caution">
    <text evidence="3">The sequence shown here is derived from an EMBL/GenBank/DDBJ whole genome shotgun (WGS) entry which is preliminary data.</text>
</comment>
<dbReference type="PANTHER" id="PTHR47012:SF2">
    <property type="entry name" value="LTD DOMAIN-CONTAINING PROTEIN"/>
    <property type="match status" value="1"/>
</dbReference>
<accession>A0AAV7TRE7</accession>
<feature type="region of interest" description="Disordered" evidence="1">
    <location>
        <begin position="39"/>
        <end position="78"/>
    </location>
</feature>
<feature type="region of interest" description="Disordered" evidence="1">
    <location>
        <begin position="329"/>
        <end position="404"/>
    </location>
</feature>
<reference evidence="3" key="1">
    <citation type="journal article" date="2022" name="bioRxiv">
        <title>Sequencing and chromosome-scale assembly of the giantPleurodeles waltlgenome.</title>
        <authorList>
            <person name="Brown T."/>
            <person name="Elewa A."/>
            <person name="Iarovenko S."/>
            <person name="Subramanian E."/>
            <person name="Araus A.J."/>
            <person name="Petzold A."/>
            <person name="Susuki M."/>
            <person name="Suzuki K.-i.T."/>
            <person name="Hayashi T."/>
            <person name="Toyoda A."/>
            <person name="Oliveira C."/>
            <person name="Osipova E."/>
            <person name="Leigh N.D."/>
            <person name="Simon A."/>
            <person name="Yun M.H."/>
        </authorList>
    </citation>
    <scope>NUCLEOTIDE SEQUENCE</scope>
    <source>
        <strain evidence="3">20211129_DDA</strain>
        <tissue evidence="3">Liver</tissue>
    </source>
</reference>
<evidence type="ECO:0000256" key="1">
    <source>
        <dbReference type="SAM" id="MobiDB-lite"/>
    </source>
</evidence>
<evidence type="ECO:0000259" key="2">
    <source>
        <dbReference type="PROSITE" id="PS51841"/>
    </source>
</evidence>
<dbReference type="PANTHER" id="PTHR47012">
    <property type="entry name" value="LAMIN TAIL DOMAIN-CONTAINING PROTEIN 1"/>
    <property type="match status" value="1"/>
</dbReference>
<organism evidence="3 4">
    <name type="scientific">Pleurodeles waltl</name>
    <name type="common">Iberian ribbed newt</name>
    <dbReference type="NCBI Taxonomy" id="8319"/>
    <lineage>
        <taxon>Eukaryota</taxon>
        <taxon>Metazoa</taxon>
        <taxon>Chordata</taxon>
        <taxon>Craniata</taxon>
        <taxon>Vertebrata</taxon>
        <taxon>Euteleostomi</taxon>
        <taxon>Amphibia</taxon>
        <taxon>Batrachia</taxon>
        <taxon>Caudata</taxon>
        <taxon>Salamandroidea</taxon>
        <taxon>Salamandridae</taxon>
        <taxon>Pleurodelinae</taxon>
        <taxon>Pleurodeles</taxon>
    </lineage>
</organism>